<accession>A0A895YQV4</accession>
<feature type="transmembrane region" description="Helical" evidence="8">
    <location>
        <begin position="236"/>
        <end position="257"/>
    </location>
</feature>
<dbReference type="InterPro" id="IPR038770">
    <property type="entry name" value="Na+/solute_symporter_sf"/>
</dbReference>
<reference evidence="9" key="1">
    <citation type="submission" date="2021-02" db="EMBL/GenBank/DDBJ databases">
        <title>Natrosporangium hydrolyticum gen. nov., sp. nov, a haloalkaliphilic actinobacterium from a soda solonchak soil.</title>
        <authorList>
            <person name="Sorokin D.Y."/>
            <person name="Khijniak T.V."/>
            <person name="Zakharycheva A.P."/>
            <person name="Boueva O.V."/>
            <person name="Ariskina E.V."/>
            <person name="Hahnke R.L."/>
            <person name="Bunk B."/>
            <person name="Sproer C."/>
            <person name="Schumann P."/>
            <person name="Evtushenko L.I."/>
            <person name="Kublanov I.V."/>
        </authorList>
    </citation>
    <scope>NUCLEOTIDE SEQUENCE</scope>
    <source>
        <strain evidence="9">DSM 106523</strain>
    </source>
</reference>
<feature type="transmembrane region" description="Helical" evidence="8">
    <location>
        <begin position="176"/>
        <end position="196"/>
    </location>
</feature>
<evidence type="ECO:0000313" key="9">
    <source>
        <dbReference type="EMBL" id="QSB16500.1"/>
    </source>
</evidence>
<dbReference type="PANTHER" id="PTHR36838:SF3">
    <property type="entry name" value="TRANSPORTER AUXIN EFFLUX CARRIER EC FAMILY"/>
    <property type="match status" value="1"/>
</dbReference>
<comment type="similarity">
    <text evidence="2">Belongs to the auxin efflux carrier (TC 2.A.69) family.</text>
</comment>
<evidence type="ECO:0000256" key="7">
    <source>
        <dbReference type="ARBA" id="ARBA00023136"/>
    </source>
</evidence>
<dbReference type="AlphaFoldDB" id="A0A895YQV4"/>
<gene>
    <name evidence="9" type="ORF">JQS43_09600</name>
</gene>
<dbReference type="GO" id="GO:0005886">
    <property type="term" value="C:plasma membrane"/>
    <property type="evidence" value="ECO:0007669"/>
    <property type="project" value="UniProtKB-SubCell"/>
</dbReference>
<evidence type="ECO:0000256" key="4">
    <source>
        <dbReference type="ARBA" id="ARBA00022475"/>
    </source>
</evidence>
<name>A0A895YQV4_9ACTN</name>
<keyword evidence="6 8" id="KW-1133">Transmembrane helix</keyword>
<feature type="transmembrane region" description="Helical" evidence="8">
    <location>
        <begin position="143"/>
        <end position="164"/>
    </location>
</feature>
<evidence type="ECO:0000256" key="5">
    <source>
        <dbReference type="ARBA" id="ARBA00022692"/>
    </source>
</evidence>
<proteinExistence type="inferred from homology"/>
<feature type="transmembrane region" description="Helical" evidence="8">
    <location>
        <begin position="111"/>
        <end position="131"/>
    </location>
</feature>
<keyword evidence="4" id="KW-1003">Cell membrane</keyword>
<keyword evidence="10" id="KW-1185">Reference proteome</keyword>
<dbReference type="Gene3D" id="1.20.1530.20">
    <property type="match status" value="1"/>
</dbReference>
<dbReference type="PANTHER" id="PTHR36838">
    <property type="entry name" value="AUXIN EFFLUX CARRIER FAMILY PROTEIN"/>
    <property type="match status" value="1"/>
</dbReference>
<feature type="transmembrane region" description="Helical" evidence="8">
    <location>
        <begin position="269"/>
        <end position="288"/>
    </location>
</feature>
<dbReference type="Pfam" id="PF03547">
    <property type="entry name" value="Mem_trans"/>
    <property type="match status" value="2"/>
</dbReference>
<feature type="transmembrane region" description="Helical" evidence="8">
    <location>
        <begin position="208"/>
        <end position="230"/>
    </location>
</feature>
<feature type="transmembrane region" description="Helical" evidence="8">
    <location>
        <begin position="83"/>
        <end position="105"/>
    </location>
</feature>
<organism evidence="9 10">
    <name type="scientific">Natronosporangium hydrolyticum</name>
    <dbReference type="NCBI Taxonomy" id="2811111"/>
    <lineage>
        <taxon>Bacteria</taxon>
        <taxon>Bacillati</taxon>
        <taxon>Actinomycetota</taxon>
        <taxon>Actinomycetes</taxon>
        <taxon>Micromonosporales</taxon>
        <taxon>Micromonosporaceae</taxon>
        <taxon>Natronosporangium</taxon>
    </lineage>
</organism>
<protein>
    <submittedName>
        <fullName evidence="9">AEC family transporter</fullName>
    </submittedName>
</protein>
<keyword evidence="3" id="KW-0813">Transport</keyword>
<dbReference type="InterPro" id="IPR004776">
    <property type="entry name" value="Mem_transp_PIN-like"/>
</dbReference>
<evidence type="ECO:0000256" key="1">
    <source>
        <dbReference type="ARBA" id="ARBA00004651"/>
    </source>
</evidence>
<dbReference type="EMBL" id="CP070499">
    <property type="protein sequence ID" value="QSB16500.1"/>
    <property type="molecule type" value="Genomic_DNA"/>
</dbReference>
<comment type="subcellular location">
    <subcellularLocation>
        <location evidence="1">Cell membrane</location>
        <topology evidence="1">Multi-pass membrane protein</topology>
    </subcellularLocation>
</comment>
<evidence type="ECO:0000256" key="6">
    <source>
        <dbReference type="ARBA" id="ARBA00022989"/>
    </source>
</evidence>
<keyword evidence="5 8" id="KW-0812">Transmembrane</keyword>
<dbReference type="GO" id="GO:0055085">
    <property type="term" value="P:transmembrane transport"/>
    <property type="evidence" value="ECO:0007669"/>
    <property type="project" value="InterPro"/>
</dbReference>
<sequence length="289" mass="29793">MITLVGWLVGRSGLLGAGAETVLARVVYFVAAPALLFATVATTPVGGVFTPAFVPFLASTVVVAIAAAAVARWRWRLDRGDGTVATLCASYVNGGYLGIPIAAFVLGDVSFAVPVLLFQTLLFSPVALWLLDSRPGLRGLLSLPLRNPIIPACVLGFVVTAVGWTLPAEVLRPFELTGSAAVPLALLALGLSLGGARPWGGGADAEPRYAVVAAKVVLQPLVAYLVALLLGLEGELLLAAVVMSGLPTAQNIFVYAARFGKGTRLARDAVTLSTVLAAVTLVLVALWLG</sequence>
<keyword evidence="7 8" id="KW-0472">Membrane</keyword>
<dbReference type="Proteomes" id="UP000662857">
    <property type="component" value="Chromosome"/>
</dbReference>
<evidence type="ECO:0000313" key="10">
    <source>
        <dbReference type="Proteomes" id="UP000662857"/>
    </source>
</evidence>
<feature type="transmembrane region" description="Helical" evidence="8">
    <location>
        <begin position="48"/>
        <end position="71"/>
    </location>
</feature>
<evidence type="ECO:0000256" key="2">
    <source>
        <dbReference type="ARBA" id="ARBA00010145"/>
    </source>
</evidence>
<dbReference type="KEGG" id="nhy:JQS43_09600"/>
<evidence type="ECO:0000256" key="3">
    <source>
        <dbReference type="ARBA" id="ARBA00022448"/>
    </source>
</evidence>
<evidence type="ECO:0000256" key="8">
    <source>
        <dbReference type="SAM" id="Phobius"/>
    </source>
</evidence>